<evidence type="ECO:0000313" key="2">
    <source>
        <dbReference type="Proteomes" id="UP001336020"/>
    </source>
</evidence>
<dbReference type="RefSeq" id="WP_330135638.1">
    <property type="nucleotide sequence ID" value="NZ_JAUTXY010000013.1"/>
</dbReference>
<reference evidence="1 2" key="1">
    <citation type="submission" date="2023-07" db="EMBL/GenBank/DDBJ databases">
        <authorList>
            <person name="Girao M."/>
            <person name="Carvalho M.F."/>
        </authorList>
    </citation>
    <scope>NUCLEOTIDE SEQUENCE [LARGE SCALE GENOMIC DNA]</scope>
    <source>
        <strain evidence="1 2">YIM65754</strain>
    </source>
</reference>
<evidence type="ECO:0008006" key="3">
    <source>
        <dbReference type="Google" id="ProtNLM"/>
    </source>
</evidence>
<dbReference type="Proteomes" id="UP001336020">
    <property type="component" value="Unassembled WGS sequence"/>
</dbReference>
<comment type="caution">
    <text evidence="1">The sequence shown here is derived from an EMBL/GenBank/DDBJ whole genome shotgun (WGS) entry which is preliminary data.</text>
</comment>
<dbReference type="EMBL" id="JAUTXY010000013">
    <property type="protein sequence ID" value="MEE2060449.1"/>
    <property type="molecule type" value="Genomic_DNA"/>
</dbReference>
<dbReference type="Gene3D" id="3.60.15.10">
    <property type="entry name" value="Ribonuclease Z/Hydroxyacylglutathione hydrolase-like"/>
    <property type="match status" value="1"/>
</dbReference>
<protein>
    <recommendedName>
        <fullName evidence="3">Metallo-beta-lactamase superfamily protein</fullName>
    </recommendedName>
</protein>
<proteinExistence type="predicted"/>
<dbReference type="SUPFAM" id="SSF56281">
    <property type="entry name" value="Metallo-hydrolase/oxidoreductase"/>
    <property type="match status" value="1"/>
</dbReference>
<evidence type="ECO:0000313" key="1">
    <source>
        <dbReference type="EMBL" id="MEE2060449.1"/>
    </source>
</evidence>
<gene>
    <name evidence="1" type="ORF">Q7514_23280</name>
</gene>
<dbReference type="InterPro" id="IPR036866">
    <property type="entry name" value="RibonucZ/Hydroxyglut_hydro"/>
</dbReference>
<keyword evidence="2" id="KW-1185">Reference proteome</keyword>
<sequence>MKTDGAVVALQYPYELEGGVLSAHAADDTGFATANCAVVLERDAALLIDTGFTVHRELLLDDLCDTVGEDRTLSILPLRMGEMNSICNVRSIVSSRPVQVLYGNMGDPASLVDFLPQDVPFGTPPRHGVMADLDVEVVRPGSDIAVGASGERVLRVLTAPLQLLPFSWVYDPGSGTLFTSDVFAYRRREFASGPWVVSNVSDMAPDDDVYRQLTHSRYWWLAGADTRAIVADLTELFSTLDVRTIFPAFGCVLRGADVVNAHVEQLFRVLGRASRDESVGVAAGRWRNRPVRTPGENHV</sequence>
<name>A0ABU7LGR4_9NOCA</name>
<organism evidence="1 2">
    <name type="scientific">Rhodococcus artemisiae</name>
    <dbReference type="NCBI Taxonomy" id="714159"/>
    <lineage>
        <taxon>Bacteria</taxon>
        <taxon>Bacillati</taxon>
        <taxon>Actinomycetota</taxon>
        <taxon>Actinomycetes</taxon>
        <taxon>Mycobacteriales</taxon>
        <taxon>Nocardiaceae</taxon>
        <taxon>Rhodococcus</taxon>
    </lineage>
</organism>
<accession>A0ABU7LGR4</accession>